<evidence type="ECO:0000256" key="2">
    <source>
        <dbReference type="ARBA" id="ARBA00012251"/>
    </source>
</evidence>
<name>D8Q0G1_SCHCM</name>
<dbReference type="VEuPathDB" id="FungiDB:SCHCODRAFT_02598251"/>
<dbReference type="Pfam" id="PF01485">
    <property type="entry name" value="IBR"/>
    <property type="match status" value="1"/>
</dbReference>
<keyword evidence="5" id="KW-0677">Repeat</keyword>
<dbReference type="CDD" id="cd20335">
    <property type="entry name" value="BRcat_RBR"/>
    <property type="match status" value="1"/>
</dbReference>
<feature type="compositionally biased region" description="Basic and acidic residues" evidence="10">
    <location>
        <begin position="282"/>
        <end position="293"/>
    </location>
</feature>
<dbReference type="eggNOG" id="KOG1812">
    <property type="taxonomic scope" value="Eukaryota"/>
</dbReference>
<feature type="domain" description="C3H1-type" evidence="11">
    <location>
        <begin position="196"/>
        <end position="223"/>
    </location>
</feature>
<dbReference type="PROSITE" id="PS00518">
    <property type="entry name" value="ZF_RING_1"/>
    <property type="match status" value="1"/>
</dbReference>
<evidence type="ECO:0000256" key="4">
    <source>
        <dbReference type="ARBA" id="ARBA00022723"/>
    </source>
</evidence>
<dbReference type="Gene3D" id="4.10.1000.10">
    <property type="entry name" value="Zinc finger, CCCH-type"/>
    <property type="match status" value="2"/>
</dbReference>
<evidence type="ECO:0000256" key="6">
    <source>
        <dbReference type="ARBA" id="ARBA00022771"/>
    </source>
</evidence>
<dbReference type="InterPro" id="IPR017907">
    <property type="entry name" value="Znf_RING_CS"/>
</dbReference>
<sequence length="1239" mass="134563">MADMGYCTNSGCICRQFQTLDVSADVDEPPLHEADAMDPTSEPPTEFAEEAESAAFDTDPSTSAAGMSWADDVEDNFYSANAPDAANEYEAGAESEAVVENNGGWDDNAGGDDGDRDGTAGATNDNDGWGDSDMGPDPWSMPEPTTQTSAKKASQSSVDKEWGQPPPARKRDRPRSISSKPSSRPSPRDSSGSSPAPGQDVCRFWLKGTCMHGKNCRYKHSNESRNVFDKSPAPRGNSTSRASPRGSSTSSPAPWGSSASAPGRDVCRFWLKGDCKYGNSCRYEHSNESRETAQRGYNSSKGRGSDPSRGRGTPRGYDSPRGRGSTRGGYDSPRGRSANGRGGKSRASSTWGGGGWASSGLGDWGSPTDDAQSKDDGNGWFAPADVWNIPQTDSNATVETDNNPWDNPVGAYDPWGEPTSTPAVPAAGEREANHEEVADCSVGEESRAQLPESDSDRRQYVGNLDLPPHLQSAGSESPAGTLGEKQSTIQAPGPQQASASSYLTGNIDEFMEPPGLPSRLASRVGSASPNVKGWSTPARGTSVDGSASRQEPSAAAVDIGTWKFNRDEFMRDTPVTTDNDKTSMATNGRSKAADKVPITLDAPSSAIDSEGPDTGKFDDIFGCSVRIGSGGVVHSVRTPFDPDTVEISGYPKDTPLDQLCEFQMMFPGIRQVRFEPTYCIQYSEASQAAHVREELDGKEWNGHILSACFDMTGMIEPAEHDGRKVEISYPYPKLSAWIYMSSMTQARKMQEDFEKEPRYVRGWKVTVTVQKRARSVESVALKLDNLPTSATDEDISLLCIGYPVTTRAMNKPTYKRDALEQVKQLVDADGEQRFLSFVKLPDGDPPTTCRALVEFKEAADAQAAIANLNGTQQSFLGKEDKLRLRLVSAYRREISRKHLDVLQEDLAQLPRTPGLRILFGNTNFGARIVVTGSDARAVVIARQKVDKLLRGHVVRRKDTISWHEFFVTAPGEKKLQELDPSLVVVADRRLRQLRIVGGAPGTPAFDKAQNMINAMIKALSAGRDQLVLPLSYDQLGYIVNYGLRRLRDRFGDEDGVKLVFRPADRTLVVRGKADFRDSVREAVETLPKRPRPAQPYRQCPVCTGQPEDGRPLPCGHEYCLTCLQHVLRAGVSEPFAPLSCVAAGCGTLVPSSMIKDKLSTKEAKALVGASLLSYVHDQPGELRFCPTGCDVLYRPLTDGLIIRCPSCRERLCASCGVVCHEGMTCAEYRYEGGSWETLN</sequence>
<dbReference type="PROSITE" id="PS51873">
    <property type="entry name" value="TRIAD"/>
    <property type="match status" value="1"/>
</dbReference>
<dbReference type="Gene3D" id="3.30.40.10">
    <property type="entry name" value="Zinc/RING finger domain, C3HC4 (zinc finger)"/>
    <property type="match status" value="1"/>
</dbReference>
<feature type="compositionally biased region" description="Polar residues" evidence="10">
    <location>
        <begin position="143"/>
        <end position="157"/>
    </location>
</feature>
<dbReference type="InParanoid" id="D8Q0G1"/>
<keyword evidence="8 9" id="KW-0862">Zinc</keyword>
<dbReference type="AlphaFoldDB" id="D8Q0G1"/>
<dbReference type="RefSeq" id="XP_003033254.1">
    <property type="nucleotide sequence ID" value="XM_003033208.1"/>
</dbReference>
<feature type="compositionally biased region" description="Basic and acidic residues" evidence="10">
    <location>
        <begin position="428"/>
        <end position="437"/>
    </location>
</feature>
<proteinExistence type="predicted"/>
<dbReference type="SUPFAM" id="SSF90229">
    <property type="entry name" value="CCCH zinc finger"/>
    <property type="match status" value="2"/>
</dbReference>
<dbReference type="SUPFAM" id="SSF57850">
    <property type="entry name" value="RING/U-box"/>
    <property type="match status" value="2"/>
</dbReference>
<feature type="compositionally biased region" description="Low complexity" evidence="10">
    <location>
        <begin position="176"/>
        <end position="198"/>
    </location>
</feature>
<keyword evidence="7" id="KW-0833">Ubl conjugation pathway</keyword>
<keyword evidence="14" id="KW-1185">Reference proteome</keyword>
<dbReference type="EMBL" id="GL377305">
    <property type="protein sequence ID" value="EFI98351.1"/>
    <property type="molecule type" value="Genomic_DNA"/>
</dbReference>
<evidence type="ECO:0000256" key="3">
    <source>
        <dbReference type="ARBA" id="ARBA00022679"/>
    </source>
</evidence>
<dbReference type="KEGG" id="scm:SCHCO_02598251"/>
<evidence type="ECO:0000313" key="14">
    <source>
        <dbReference type="Proteomes" id="UP000007431"/>
    </source>
</evidence>
<dbReference type="Pfam" id="PF00097">
    <property type="entry name" value="zf-C3HC4"/>
    <property type="match status" value="1"/>
</dbReference>
<protein>
    <recommendedName>
        <fullName evidence="2">RBR-type E3 ubiquitin transferase</fullName>
        <ecNumber evidence="2">2.3.2.31</ecNumber>
    </recommendedName>
</protein>
<evidence type="ECO:0000313" key="13">
    <source>
        <dbReference type="EMBL" id="EFI98351.1"/>
    </source>
</evidence>
<dbReference type="EC" id="2.3.2.31" evidence="2"/>
<organism evidence="14">
    <name type="scientific">Schizophyllum commune (strain H4-8 / FGSC 9210)</name>
    <name type="common">Split gill fungus</name>
    <dbReference type="NCBI Taxonomy" id="578458"/>
    <lineage>
        <taxon>Eukaryota</taxon>
        <taxon>Fungi</taxon>
        <taxon>Dikarya</taxon>
        <taxon>Basidiomycota</taxon>
        <taxon>Agaricomycotina</taxon>
        <taxon>Agaricomycetes</taxon>
        <taxon>Agaricomycetidae</taxon>
        <taxon>Agaricales</taxon>
        <taxon>Schizophyllaceae</taxon>
        <taxon>Schizophyllum</taxon>
    </lineage>
</organism>
<dbReference type="InterPro" id="IPR000571">
    <property type="entry name" value="Znf_CCCH"/>
</dbReference>
<feature type="compositionally biased region" description="Polar residues" evidence="10">
    <location>
        <begin position="389"/>
        <end position="405"/>
    </location>
</feature>
<dbReference type="SMART" id="SM00356">
    <property type="entry name" value="ZnF_C3H1"/>
    <property type="match status" value="2"/>
</dbReference>
<feature type="region of interest" description="Disordered" evidence="10">
    <location>
        <begin position="277"/>
        <end position="554"/>
    </location>
</feature>
<feature type="region of interest" description="Disordered" evidence="10">
    <location>
        <begin position="27"/>
        <end position="201"/>
    </location>
</feature>
<evidence type="ECO:0000256" key="5">
    <source>
        <dbReference type="ARBA" id="ARBA00022737"/>
    </source>
</evidence>
<evidence type="ECO:0000256" key="9">
    <source>
        <dbReference type="PROSITE-ProRule" id="PRU00723"/>
    </source>
</evidence>
<dbReference type="GO" id="GO:0061630">
    <property type="term" value="F:ubiquitin protein ligase activity"/>
    <property type="evidence" value="ECO:0007669"/>
    <property type="project" value="UniProtKB-EC"/>
</dbReference>
<gene>
    <name evidence="13" type="ORF">SCHCODRAFT_256806</name>
</gene>
<dbReference type="OrthoDB" id="1431934at2759"/>
<dbReference type="InterPro" id="IPR013083">
    <property type="entry name" value="Znf_RING/FYVE/PHD"/>
</dbReference>
<dbReference type="GO" id="GO:0008270">
    <property type="term" value="F:zinc ion binding"/>
    <property type="evidence" value="ECO:0007669"/>
    <property type="project" value="UniProtKB-KW"/>
</dbReference>
<dbReference type="CDD" id="cd16449">
    <property type="entry name" value="RING-HC"/>
    <property type="match status" value="1"/>
</dbReference>
<dbReference type="PANTHER" id="PTHR11685">
    <property type="entry name" value="RBR FAMILY RING FINGER AND IBR DOMAIN-CONTAINING"/>
    <property type="match status" value="1"/>
</dbReference>
<dbReference type="InterPro" id="IPR018957">
    <property type="entry name" value="Znf_C3HC4_RING-type"/>
</dbReference>
<keyword evidence="6 9" id="KW-0863">Zinc-finger</keyword>
<dbReference type="InterPro" id="IPR041367">
    <property type="entry name" value="Znf-CCCH_4"/>
</dbReference>
<evidence type="ECO:0000259" key="12">
    <source>
        <dbReference type="PROSITE" id="PS51873"/>
    </source>
</evidence>
<evidence type="ECO:0000256" key="1">
    <source>
        <dbReference type="ARBA" id="ARBA00001798"/>
    </source>
</evidence>
<dbReference type="HOGENOM" id="CLU_266885_0_0_1"/>
<dbReference type="InterPro" id="IPR036855">
    <property type="entry name" value="Znf_CCCH_sf"/>
</dbReference>
<evidence type="ECO:0000256" key="7">
    <source>
        <dbReference type="ARBA" id="ARBA00022786"/>
    </source>
</evidence>
<evidence type="ECO:0000256" key="10">
    <source>
        <dbReference type="SAM" id="MobiDB-lite"/>
    </source>
</evidence>
<keyword evidence="4 9" id="KW-0479">Metal-binding</keyword>
<feature type="compositionally biased region" description="Polar residues" evidence="10">
    <location>
        <begin position="484"/>
        <end position="504"/>
    </location>
</feature>
<dbReference type="InterPro" id="IPR002867">
    <property type="entry name" value="IBR_dom"/>
</dbReference>
<feature type="zinc finger region" description="C3H1-type" evidence="9">
    <location>
        <begin position="196"/>
        <end position="223"/>
    </location>
</feature>
<evidence type="ECO:0000259" key="11">
    <source>
        <dbReference type="PROSITE" id="PS50103"/>
    </source>
</evidence>
<dbReference type="Pfam" id="PF18044">
    <property type="entry name" value="zf-CCCH_4"/>
    <property type="match status" value="1"/>
</dbReference>
<accession>D8Q0G1</accession>
<dbReference type="PROSITE" id="PS50103">
    <property type="entry name" value="ZF_C3H1"/>
    <property type="match status" value="2"/>
</dbReference>
<feature type="region of interest" description="Disordered" evidence="10">
    <location>
        <begin position="216"/>
        <end position="262"/>
    </location>
</feature>
<dbReference type="Pfam" id="PF00642">
    <property type="entry name" value="zf-CCCH"/>
    <property type="match status" value="1"/>
</dbReference>
<comment type="catalytic activity">
    <reaction evidence="1">
        <text>[E2 ubiquitin-conjugating enzyme]-S-ubiquitinyl-L-cysteine + [acceptor protein]-L-lysine = [E2 ubiquitin-conjugating enzyme]-L-cysteine + [acceptor protein]-N(6)-ubiquitinyl-L-lysine.</text>
        <dbReference type="EC" id="2.3.2.31"/>
    </reaction>
</comment>
<dbReference type="OMA" id="DQQPNLW"/>
<feature type="domain" description="C3H1-type" evidence="11">
    <location>
        <begin position="261"/>
        <end position="288"/>
    </location>
</feature>
<dbReference type="Proteomes" id="UP000007431">
    <property type="component" value="Unassembled WGS sequence"/>
</dbReference>
<dbReference type="GO" id="GO:0016567">
    <property type="term" value="P:protein ubiquitination"/>
    <property type="evidence" value="ECO:0007669"/>
    <property type="project" value="InterPro"/>
</dbReference>
<dbReference type="STRING" id="578458.D8Q0G1"/>
<evidence type="ECO:0000256" key="8">
    <source>
        <dbReference type="ARBA" id="ARBA00022833"/>
    </source>
</evidence>
<reference evidence="13 14" key="1">
    <citation type="journal article" date="2010" name="Nat. Biotechnol.">
        <title>Genome sequence of the model mushroom Schizophyllum commune.</title>
        <authorList>
            <person name="Ohm R.A."/>
            <person name="de Jong J.F."/>
            <person name="Lugones L.G."/>
            <person name="Aerts A."/>
            <person name="Kothe E."/>
            <person name="Stajich J.E."/>
            <person name="de Vries R.P."/>
            <person name="Record E."/>
            <person name="Levasseur A."/>
            <person name="Baker S.E."/>
            <person name="Bartholomew K.A."/>
            <person name="Coutinho P.M."/>
            <person name="Erdmann S."/>
            <person name="Fowler T.J."/>
            <person name="Gathman A.C."/>
            <person name="Lombard V."/>
            <person name="Henrissat B."/>
            <person name="Knabe N."/>
            <person name="Kuees U."/>
            <person name="Lilly W.W."/>
            <person name="Lindquist E."/>
            <person name="Lucas S."/>
            <person name="Magnuson J.K."/>
            <person name="Piumi F."/>
            <person name="Raudaskoski M."/>
            <person name="Salamov A."/>
            <person name="Schmutz J."/>
            <person name="Schwarze F.W.M.R."/>
            <person name="vanKuyk P.A."/>
            <person name="Horton J.S."/>
            <person name="Grigoriev I.V."/>
            <person name="Woesten H.A.B."/>
        </authorList>
    </citation>
    <scope>NUCLEOTIDE SEQUENCE [LARGE SCALE GENOMIC DNA]</scope>
    <source>
        <strain evidence="14">H4-8 / FGSC 9210</strain>
    </source>
</reference>
<dbReference type="InterPro" id="IPR031127">
    <property type="entry name" value="E3_UB_ligase_RBR"/>
</dbReference>
<feature type="compositionally biased region" description="Low complexity" evidence="10">
    <location>
        <begin position="238"/>
        <end position="262"/>
    </location>
</feature>
<feature type="zinc finger region" description="C3H1-type" evidence="9">
    <location>
        <begin position="261"/>
        <end position="288"/>
    </location>
</feature>
<feature type="domain" description="RING-type" evidence="12">
    <location>
        <begin position="1095"/>
        <end position="1239"/>
    </location>
</feature>
<dbReference type="InterPro" id="IPR044066">
    <property type="entry name" value="TRIAD_supradom"/>
</dbReference>
<dbReference type="GeneID" id="9595356"/>
<keyword evidence="3" id="KW-0808">Transferase</keyword>